<evidence type="ECO:0000313" key="3">
    <source>
        <dbReference type="EMBL" id="POM81601.1"/>
    </source>
</evidence>
<feature type="domain" description="ZSWIM3 N-terminal" evidence="2">
    <location>
        <begin position="18"/>
        <end position="105"/>
    </location>
</feature>
<sequence length="340" mass="38725">MKKAFKSVNNDLPSLPKKSFNNWDDFHDTLKTYESKYFLKYRVRSSESAEKHNSRKGAVCLPQTMAYSFKRMWCTHGATQASRGEGRRNHDSRFTGCEAGFLVRTERIAVDGQGKWEVRIVDGSEISLHNHRTTKTIYDSYRSAKSMPMSPEVRRELGLLNEMNTRTADINRYLSDKLDMVLTPQQTRNILHQVLGSTALARTKRILDAFAEADSGNDVLLVQDQMDISCVIAFQTSIQKKCFIQWGDTLVMDWTHGTNNLGYHLGSLVVTSATGRGVPVVDFLSVDQKAATMEYIVEFFKRKKSVVDTFFRDTEFVGWRVIGMAVPHVDVMLFQSYALT</sequence>
<gene>
    <name evidence="3" type="ORF">PHPALM_403</name>
</gene>
<feature type="domain" description="ZSWIM1/3 RNaseH-like" evidence="1">
    <location>
        <begin position="209"/>
        <end position="331"/>
    </location>
</feature>
<keyword evidence="4" id="KW-1185">Reference proteome</keyword>
<dbReference type="EMBL" id="NCKW01000046">
    <property type="protein sequence ID" value="POM81601.1"/>
    <property type="molecule type" value="Genomic_DNA"/>
</dbReference>
<dbReference type="InterPro" id="IPR048325">
    <property type="entry name" value="ZSWIM3_N"/>
</dbReference>
<reference evidence="3 4" key="1">
    <citation type="journal article" date="2017" name="Genome Biol. Evol.">
        <title>Phytophthora megakarya and P. palmivora, closely related causal agents of cacao black pod rot, underwent increases in genome sizes and gene numbers by different mechanisms.</title>
        <authorList>
            <person name="Ali S.S."/>
            <person name="Shao J."/>
            <person name="Lary D.J."/>
            <person name="Kronmiller B."/>
            <person name="Shen D."/>
            <person name="Strem M.D."/>
            <person name="Amoako-Attah I."/>
            <person name="Akrofi A.Y."/>
            <person name="Begoude B.A."/>
            <person name="Ten Hoopen G.M."/>
            <person name="Coulibaly K."/>
            <person name="Kebe B.I."/>
            <person name="Melnick R.L."/>
            <person name="Guiltinan M.J."/>
            <person name="Tyler B.M."/>
            <person name="Meinhardt L.W."/>
            <person name="Bailey B.A."/>
        </authorList>
    </citation>
    <scope>NUCLEOTIDE SEQUENCE [LARGE SCALE GENOMIC DNA]</scope>
    <source>
        <strain evidence="4">sbr112.9</strain>
    </source>
</reference>
<dbReference type="InterPro" id="IPR048324">
    <property type="entry name" value="ZSWIM1-3_RNaseH-like"/>
</dbReference>
<name>A0A2P4YUW8_9STRA</name>
<proteinExistence type="predicted"/>
<evidence type="ECO:0000259" key="1">
    <source>
        <dbReference type="Pfam" id="PF21056"/>
    </source>
</evidence>
<dbReference type="Proteomes" id="UP000237271">
    <property type="component" value="Unassembled WGS sequence"/>
</dbReference>
<dbReference type="OrthoDB" id="129771at2759"/>
<dbReference type="PANTHER" id="PTHR31569">
    <property type="entry name" value="SWIM-TYPE DOMAIN-CONTAINING PROTEIN"/>
    <property type="match status" value="1"/>
</dbReference>
<dbReference type="AlphaFoldDB" id="A0A2P4YUW8"/>
<dbReference type="InterPro" id="IPR052579">
    <property type="entry name" value="Zinc_finger_SWIM"/>
</dbReference>
<dbReference type="PANTHER" id="PTHR31569:SF4">
    <property type="entry name" value="SWIM-TYPE DOMAIN-CONTAINING PROTEIN"/>
    <property type="match status" value="1"/>
</dbReference>
<comment type="caution">
    <text evidence="3">The sequence shown here is derived from an EMBL/GenBank/DDBJ whole genome shotgun (WGS) entry which is preliminary data.</text>
</comment>
<protein>
    <recommendedName>
        <fullName evidence="5">MULE transposase domain-containing protein</fullName>
    </recommendedName>
</protein>
<organism evidence="3 4">
    <name type="scientific">Phytophthora palmivora</name>
    <dbReference type="NCBI Taxonomy" id="4796"/>
    <lineage>
        <taxon>Eukaryota</taxon>
        <taxon>Sar</taxon>
        <taxon>Stramenopiles</taxon>
        <taxon>Oomycota</taxon>
        <taxon>Peronosporomycetes</taxon>
        <taxon>Peronosporales</taxon>
        <taxon>Peronosporaceae</taxon>
        <taxon>Phytophthora</taxon>
    </lineage>
</organism>
<dbReference type="Pfam" id="PF21599">
    <property type="entry name" value="ZSWIM3_N"/>
    <property type="match status" value="1"/>
</dbReference>
<evidence type="ECO:0000259" key="2">
    <source>
        <dbReference type="Pfam" id="PF21599"/>
    </source>
</evidence>
<accession>A0A2P4YUW8</accession>
<evidence type="ECO:0000313" key="4">
    <source>
        <dbReference type="Proteomes" id="UP000237271"/>
    </source>
</evidence>
<dbReference type="Pfam" id="PF21056">
    <property type="entry name" value="ZSWIM1-3_RNaseH-like"/>
    <property type="match status" value="1"/>
</dbReference>
<evidence type="ECO:0008006" key="5">
    <source>
        <dbReference type="Google" id="ProtNLM"/>
    </source>
</evidence>